<reference evidence="2" key="1">
    <citation type="submission" date="2022-11" db="UniProtKB">
        <authorList>
            <consortium name="WormBaseParasite"/>
        </authorList>
    </citation>
    <scope>IDENTIFICATION</scope>
</reference>
<evidence type="ECO:0000313" key="1">
    <source>
        <dbReference type="Proteomes" id="UP000887581"/>
    </source>
</evidence>
<dbReference type="Proteomes" id="UP000887581">
    <property type="component" value="Unplaced"/>
</dbReference>
<dbReference type="WBParaSite" id="sdigi.contig76.g3737.t1">
    <property type="protein sequence ID" value="sdigi.contig76.g3737.t1"/>
    <property type="gene ID" value="sdigi.contig76.g3737"/>
</dbReference>
<organism evidence="1 2">
    <name type="scientific">Setaria digitata</name>
    <dbReference type="NCBI Taxonomy" id="48799"/>
    <lineage>
        <taxon>Eukaryota</taxon>
        <taxon>Metazoa</taxon>
        <taxon>Ecdysozoa</taxon>
        <taxon>Nematoda</taxon>
        <taxon>Chromadorea</taxon>
        <taxon>Rhabditida</taxon>
        <taxon>Spirurina</taxon>
        <taxon>Spiruromorpha</taxon>
        <taxon>Filarioidea</taxon>
        <taxon>Setariidae</taxon>
        <taxon>Setaria</taxon>
    </lineage>
</organism>
<protein>
    <submittedName>
        <fullName evidence="2">Uncharacterized protein</fullName>
    </submittedName>
</protein>
<accession>A0A915Q715</accession>
<proteinExistence type="predicted"/>
<evidence type="ECO:0000313" key="2">
    <source>
        <dbReference type="WBParaSite" id="sdigi.contig76.g3737.t1"/>
    </source>
</evidence>
<name>A0A915Q715_9BILA</name>
<keyword evidence="1" id="KW-1185">Reference proteome</keyword>
<dbReference type="AlphaFoldDB" id="A0A915Q715"/>
<sequence length="181" mass="20895">MAASVTFEQEPKNEAGCMLTTRMHPHCTAGKVKRDEVEDRDQEEYYYLDTVPETNTRTFFDTIKVTTTIPPENICEYRYSGRKGSDSLTDYYRSDFRKRLKKEEEEDYNSEQQASFDETITSGSIVLMDIQGVLSLSLKRQPSEEGCGWALGSRRHQGTRHRLNAKHSTRQRVVGILLLRC</sequence>